<keyword evidence="2" id="KW-1185">Reference proteome</keyword>
<comment type="caution">
    <text evidence="1">The sequence shown here is derived from an EMBL/GenBank/DDBJ whole genome shotgun (WGS) entry which is preliminary data.</text>
</comment>
<evidence type="ECO:0000313" key="2">
    <source>
        <dbReference type="Proteomes" id="UP001165121"/>
    </source>
</evidence>
<dbReference type="AlphaFoldDB" id="A0A9W6Y520"/>
<proteinExistence type="predicted"/>
<accession>A0A9W6Y520</accession>
<gene>
    <name evidence="1" type="ORF">Pfra01_002156000</name>
</gene>
<dbReference type="EMBL" id="BSXT01003103">
    <property type="protein sequence ID" value="GMF52573.1"/>
    <property type="molecule type" value="Genomic_DNA"/>
</dbReference>
<organism evidence="1 2">
    <name type="scientific">Phytophthora fragariaefolia</name>
    <dbReference type="NCBI Taxonomy" id="1490495"/>
    <lineage>
        <taxon>Eukaryota</taxon>
        <taxon>Sar</taxon>
        <taxon>Stramenopiles</taxon>
        <taxon>Oomycota</taxon>
        <taxon>Peronosporomycetes</taxon>
        <taxon>Peronosporales</taxon>
        <taxon>Peronosporaceae</taxon>
        <taxon>Phytophthora</taxon>
    </lineage>
</organism>
<sequence length="92" mass="10253">MVLKPTNEHFDRIIHLDEPATTIYDYEAAGTNGGEVTIHSPNLSLRDKVRYGKKNLVVLPYLSCQQVPVGALNPPLEFQSSRIVKEISCESV</sequence>
<dbReference type="Proteomes" id="UP001165121">
    <property type="component" value="Unassembled WGS sequence"/>
</dbReference>
<name>A0A9W6Y520_9STRA</name>
<reference evidence="1" key="1">
    <citation type="submission" date="2023-04" db="EMBL/GenBank/DDBJ databases">
        <title>Phytophthora fragariaefolia NBRC 109709.</title>
        <authorList>
            <person name="Ichikawa N."/>
            <person name="Sato H."/>
            <person name="Tonouchi N."/>
        </authorList>
    </citation>
    <scope>NUCLEOTIDE SEQUENCE</scope>
    <source>
        <strain evidence="1">NBRC 109709</strain>
    </source>
</reference>
<protein>
    <submittedName>
        <fullName evidence="1">Unnamed protein product</fullName>
    </submittedName>
</protein>
<evidence type="ECO:0000313" key="1">
    <source>
        <dbReference type="EMBL" id="GMF52573.1"/>
    </source>
</evidence>